<dbReference type="OrthoDB" id="6158579at2759"/>
<accession>A0A1W0WZR8</accession>
<dbReference type="AlphaFoldDB" id="A0A1W0WZR8"/>
<gene>
    <name evidence="3" type="ORF">BV898_05474</name>
</gene>
<keyword evidence="2" id="KW-0812">Transmembrane</keyword>
<dbReference type="EMBL" id="MTYJ01000029">
    <property type="protein sequence ID" value="OQV20658.1"/>
    <property type="molecule type" value="Genomic_DNA"/>
</dbReference>
<dbReference type="Gene3D" id="3.40.50.2300">
    <property type="match status" value="1"/>
</dbReference>
<keyword evidence="2" id="KW-0472">Membrane</keyword>
<proteinExistence type="predicted"/>
<evidence type="ECO:0000313" key="4">
    <source>
        <dbReference type="Proteomes" id="UP000192578"/>
    </source>
</evidence>
<sequence length="329" mass="36567">MDLQELLRVFLVFLMLGPTLSAIRLLRLLNSMAIFIPGSYDATQQAVYGSSALFSFPRDEDRDLFRSVLYLTSFAQKGHAAGDLNALLTNRSKTLYGTKLEKGFEPLDLYHIRETYNSVSLFANLVNQSLNQNDIEGYNLTDKELCSGKRLKALAVNRTFDLPSGPVFIDANGYRHVDFILLTFNNASGSHQRTAYFNYLQQTYVLDRNVTIEWVGQRVPLDVPVCGFSGLDGICMYQGITSTTEAGVATVVGLVAVVVILSLIIMIRLKSRQQSLENGLYFLLAEDMKNNLVNPTINNSESMGSGKTLRSFRKEAGGRSEAAIDESRV</sequence>
<evidence type="ECO:0000256" key="1">
    <source>
        <dbReference type="SAM" id="MobiDB-lite"/>
    </source>
</evidence>
<dbReference type="SUPFAM" id="SSF53822">
    <property type="entry name" value="Periplasmic binding protein-like I"/>
    <property type="match status" value="1"/>
</dbReference>
<feature type="compositionally biased region" description="Polar residues" evidence="1">
    <location>
        <begin position="296"/>
        <end position="305"/>
    </location>
</feature>
<keyword evidence="2" id="KW-1133">Transmembrane helix</keyword>
<keyword evidence="4" id="KW-1185">Reference proteome</keyword>
<evidence type="ECO:0008006" key="5">
    <source>
        <dbReference type="Google" id="ProtNLM"/>
    </source>
</evidence>
<protein>
    <recommendedName>
        <fullName evidence="5">Receptor ligand binding region domain-containing protein</fullName>
    </recommendedName>
</protein>
<dbReference type="InterPro" id="IPR028082">
    <property type="entry name" value="Peripla_BP_I"/>
</dbReference>
<dbReference type="Proteomes" id="UP000192578">
    <property type="component" value="Unassembled WGS sequence"/>
</dbReference>
<evidence type="ECO:0000313" key="3">
    <source>
        <dbReference type="EMBL" id="OQV20658.1"/>
    </source>
</evidence>
<reference evidence="4" key="1">
    <citation type="submission" date="2017-01" db="EMBL/GenBank/DDBJ databases">
        <title>Comparative genomics of anhydrobiosis in the tardigrade Hypsibius dujardini.</title>
        <authorList>
            <person name="Yoshida Y."/>
            <person name="Koutsovoulos G."/>
            <person name="Laetsch D."/>
            <person name="Stevens L."/>
            <person name="Kumar S."/>
            <person name="Horikawa D."/>
            <person name="Ishino K."/>
            <person name="Komine S."/>
            <person name="Tomita M."/>
            <person name="Blaxter M."/>
            <person name="Arakawa K."/>
        </authorList>
    </citation>
    <scope>NUCLEOTIDE SEQUENCE [LARGE SCALE GENOMIC DNA]</scope>
    <source>
        <strain evidence="4">Z151</strain>
    </source>
</reference>
<name>A0A1W0WZR8_HYPEX</name>
<feature type="transmembrane region" description="Helical" evidence="2">
    <location>
        <begin position="246"/>
        <end position="267"/>
    </location>
</feature>
<organism evidence="3 4">
    <name type="scientific">Hypsibius exemplaris</name>
    <name type="common">Freshwater tardigrade</name>
    <dbReference type="NCBI Taxonomy" id="2072580"/>
    <lineage>
        <taxon>Eukaryota</taxon>
        <taxon>Metazoa</taxon>
        <taxon>Ecdysozoa</taxon>
        <taxon>Tardigrada</taxon>
        <taxon>Eutardigrada</taxon>
        <taxon>Parachela</taxon>
        <taxon>Hypsibioidea</taxon>
        <taxon>Hypsibiidae</taxon>
        <taxon>Hypsibius</taxon>
    </lineage>
</organism>
<comment type="caution">
    <text evidence="3">The sequence shown here is derived from an EMBL/GenBank/DDBJ whole genome shotgun (WGS) entry which is preliminary data.</text>
</comment>
<feature type="region of interest" description="Disordered" evidence="1">
    <location>
        <begin position="296"/>
        <end position="329"/>
    </location>
</feature>
<evidence type="ECO:0000256" key="2">
    <source>
        <dbReference type="SAM" id="Phobius"/>
    </source>
</evidence>